<dbReference type="Pfam" id="PF00149">
    <property type="entry name" value="Metallophos"/>
    <property type="match status" value="1"/>
</dbReference>
<gene>
    <name evidence="2" type="ORF">UFOVP729_26</name>
</gene>
<evidence type="ECO:0000259" key="1">
    <source>
        <dbReference type="Pfam" id="PF00149"/>
    </source>
</evidence>
<feature type="domain" description="Calcineurin-like phosphoesterase" evidence="1">
    <location>
        <begin position="1"/>
        <end position="123"/>
    </location>
</feature>
<sequence>MKILVIPDCQIKDGVATDHLTWAGNAIVDYRPDVVVNLGDFADMPSLSTHDIKGSKYFEGLRYKNDIEVAKTAMQKLLNPVKELQLKQKKNKEKVYKPRMVMLLGNHENRIDRAINNNPTLEGLISTKDLCYERDWEVHAFLHPVFINGVGFNHYWPVGAMGRPAGTAAAIISKLHMSCVAGHQQGKQVAYGKRADGKPICSIIAGSYYLHDESYMDQLSNKHWRGLVVLNEVNDGHFDEMFLSIEYLGRRYNELHRQTTAG</sequence>
<proteinExistence type="predicted"/>
<dbReference type="InterPro" id="IPR029052">
    <property type="entry name" value="Metallo-depent_PP-like"/>
</dbReference>
<organism evidence="2">
    <name type="scientific">uncultured Caudovirales phage</name>
    <dbReference type="NCBI Taxonomy" id="2100421"/>
    <lineage>
        <taxon>Viruses</taxon>
        <taxon>Duplodnaviria</taxon>
        <taxon>Heunggongvirae</taxon>
        <taxon>Uroviricota</taxon>
        <taxon>Caudoviricetes</taxon>
        <taxon>Peduoviridae</taxon>
        <taxon>Maltschvirus</taxon>
        <taxon>Maltschvirus maltsch</taxon>
    </lineage>
</organism>
<protein>
    <submittedName>
        <fullName evidence="2">Calcineurin-like phosphoesterase domain, ApaH type</fullName>
    </submittedName>
</protein>
<accession>A0A6J5NMG5</accession>
<evidence type="ECO:0000313" key="2">
    <source>
        <dbReference type="EMBL" id="CAB4161020.1"/>
    </source>
</evidence>
<dbReference type="GO" id="GO:0016787">
    <property type="term" value="F:hydrolase activity"/>
    <property type="evidence" value="ECO:0007669"/>
    <property type="project" value="InterPro"/>
</dbReference>
<dbReference type="EMBL" id="LR796700">
    <property type="protein sequence ID" value="CAB4161020.1"/>
    <property type="molecule type" value="Genomic_DNA"/>
</dbReference>
<name>A0A6J5NMG5_9CAUD</name>
<dbReference type="InterPro" id="IPR004843">
    <property type="entry name" value="Calcineurin-like_PHP"/>
</dbReference>
<reference evidence="2" key="1">
    <citation type="submission" date="2020-04" db="EMBL/GenBank/DDBJ databases">
        <authorList>
            <person name="Chiriac C."/>
            <person name="Salcher M."/>
            <person name="Ghai R."/>
            <person name="Kavagutti S V."/>
        </authorList>
    </citation>
    <scope>NUCLEOTIDE SEQUENCE</scope>
</reference>
<dbReference type="SUPFAM" id="SSF56300">
    <property type="entry name" value="Metallo-dependent phosphatases"/>
    <property type="match status" value="1"/>
</dbReference>